<evidence type="ECO:0000256" key="1">
    <source>
        <dbReference type="SAM" id="MobiDB-lite"/>
    </source>
</evidence>
<sequence>MLQMFLSQNPNTQPPEFQFTFDPSRLQVPNGHNVNEQDEENQRYENEDDEMEEGDENEEDDVAFKMLFRTPTHRGTILCCLCEMLEECKAGHSFRTPSRPRAQLSYTHAAEIYSLSTQVAWGVI</sequence>
<feature type="region of interest" description="Disordered" evidence="1">
    <location>
        <begin position="1"/>
        <end position="58"/>
    </location>
</feature>
<protein>
    <submittedName>
        <fullName evidence="2">Uncharacterized protein</fullName>
    </submittedName>
</protein>
<accession>A0A9R1WBV1</accession>
<dbReference type="EMBL" id="NBSK02000003">
    <property type="protein sequence ID" value="KAJ0219615.1"/>
    <property type="molecule type" value="Genomic_DNA"/>
</dbReference>
<evidence type="ECO:0000313" key="2">
    <source>
        <dbReference type="EMBL" id="KAJ0219615.1"/>
    </source>
</evidence>
<dbReference type="AlphaFoldDB" id="A0A9R1WBV1"/>
<comment type="caution">
    <text evidence="2">The sequence shown here is derived from an EMBL/GenBank/DDBJ whole genome shotgun (WGS) entry which is preliminary data.</text>
</comment>
<gene>
    <name evidence="2" type="ORF">LSAT_V11C300153860</name>
</gene>
<name>A0A9R1WBV1_LACSA</name>
<organism evidence="2 3">
    <name type="scientific">Lactuca sativa</name>
    <name type="common">Garden lettuce</name>
    <dbReference type="NCBI Taxonomy" id="4236"/>
    <lineage>
        <taxon>Eukaryota</taxon>
        <taxon>Viridiplantae</taxon>
        <taxon>Streptophyta</taxon>
        <taxon>Embryophyta</taxon>
        <taxon>Tracheophyta</taxon>
        <taxon>Spermatophyta</taxon>
        <taxon>Magnoliopsida</taxon>
        <taxon>eudicotyledons</taxon>
        <taxon>Gunneridae</taxon>
        <taxon>Pentapetalae</taxon>
        <taxon>asterids</taxon>
        <taxon>campanulids</taxon>
        <taxon>Asterales</taxon>
        <taxon>Asteraceae</taxon>
        <taxon>Cichorioideae</taxon>
        <taxon>Cichorieae</taxon>
        <taxon>Lactucinae</taxon>
        <taxon>Lactuca</taxon>
    </lineage>
</organism>
<keyword evidence="3" id="KW-1185">Reference proteome</keyword>
<proteinExistence type="predicted"/>
<reference evidence="2 3" key="1">
    <citation type="journal article" date="2017" name="Nat. Commun.">
        <title>Genome assembly with in vitro proximity ligation data and whole-genome triplication in lettuce.</title>
        <authorList>
            <person name="Reyes-Chin-Wo S."/>
            <person name="Wang Z."/>
            <person name="Yang X."/>
            <person name="Kozik A."/>
            <person name="Arikit S."/>
            <person name="Song C."/>
            <person name="Xia L."/>
            <person name="Froenicke L."/>
            <person name="Lavelle D.O."/>
            <person name="Truco M.J."/>
            <person name="Xia R."/>
            <person name="Zhu S."/>
            <person name="Xu C."/>
            <person name="Xu H."/>
            <person name="Xu X."/>
            <person name="Cox K."/>
            <person name="Korf I."/>
            <person name="Meyers B.C."/>
            <person name="Michelmore R.W."/>
        </authorList>
    </citation>
    <scope>NUCLEOTIDE SEQUENCE [LARGE SCALE GENOMIC DNA]</scope>
    <source>
        <strain evidence="3">cv. Salinas</strain>
        <tissue evidence="2">Seedlings</tissue>
    </source>
</reference>
<evidence type="ECO:0000313" key="3">
    <source>
        <dbReference type="Proteomes" id="UP000235145"/>
    </source>
</evidence>
<feature type="compositionally biased region" description="Polar residues" evidence="1">
    <location>
        <begin position="1"/>
        <end position="15"/>
    </location>
</feature>
<feature type="compositionally biased region" description="Acidic residues" evidence="1">
    <location>
        <begin position="46"/>
        <end position="58"/>
    </location>
</feature>
<dbReference type="Proteomes" id="UP000235145">
    <property type="component" value="Unassembled WGS sequence"/>
</dbReference>